<evidence type="ECO:0000256" key="2">
    <source>
        <dbReference type="ARBA" id="ARBA00022448"/>
    </source>
</evidence>
<dbReference type="EMBL" id="CADCWK010000277">
    <property type="protein sequence ID" value="CAA9569719.1"/>
    <property type="molecule type" value="Genomic_DNA"/>
</dbReference>
<dbReference type="InterPro" id="IPR035906">
    <property type="entry name" value="MetI-like_sf"/>
</dbReference>
<keyword evidence="2 7" id="KW-0813">Transport</keyword>
<organism evidence="10">
    <name type="scientific">uncultured Thermomicrobiales bacterium</name>
    <dbReference type="NCBI Taxonomy" id="1645740"/>
    <lineage>
        <taxon>Bacteria</taxon>
        <taxon>Pseudomonadati</taxon>
        <taxon>Thermomicrobiota</taxon>
        <taxon>Thermomicrobia</taxon>
        <taxon>Thermomicrobiales</taxon>
        <taxon>environmental samples</taxon>
    </lineage>
</organism>
<feature type="transmembrane region" description="Helical" evidence="7">
    <location>
        <begin position="262"/>
        <end position="285"/>
    </location>
</feature>
<reference evidence="10" key="1">
    <citation type="submission" date="2020-02" db="EMBL/GenBank/DDBJ databases">
        <authorList>
            <person name="Meier V. D."/>
        </authorList>
    </citation>
    <scope>NUCLEOTIDE SEQUENCE</scope>
    <source>
        <strain evidence="10">AVDCRST_MAG33</strain>
    </source>
</reference>
<dbReference type="PANTHER" id="PTHR43744">
    <property type="entry name" value="ABC TRANSPORTER PERMEASE PROTEIN MG189-RELATED-RELATED"/>
    <property type="match status" value="1"/>
</dbReference>
<evidence type="ECO:0000313" key="10">
    <source>
        <dbReference type="EMBL" id="CAA9569719.1"/>
    </source>
</evidence>
<keyword evidence="5 7" id="KW-1133">Transmembrane helix</keyword>
<evidence type="ECO:0000259" key="9">
    <source>
        <dbReference type="PROSITE" id="PS50928"/>
    </source>
</evidence>
<gene>
    <name evidence="10" type="ORF">AVDCRST_MAG33-2400</name>
</gene>
<comment type="similarity">
    <text evidence="7">Belongs to the binding-protein-dependent transport system permease family.</text>
</comment>
<evidence type="ECO:0000256" key="6">
    <source>
        <dbReference type="ARBA" id="ARBA00023136"/>
    </source>
</evidence>
<evidence type="ECO:0000256" key="1">
    <source>
        <dbReference type="ARBA" id="ARBA00004651"/>
    </source>
</evidence>
<dbReference type="GO" id="GO:0005886">
    <property type="term" value="C:plasma membrane"/>
    <property type="evidence" value="ECO:0007669"/>
    <property type="project" value="UniProtKB-SubCell"/>
</dbReference>
<dbReference type="InterPro" id="IPR000515">
    <property type="entry name" value="MetI-like"/>
</dbReference>
<dbReference type="Gene3D" id="1.10.3720.10">
    <property type="entry name" value="MetI-like"/>
    <property type="match status" value="1"/>
</dbReference>
<protein>
    <submittedName>
        <fullName evidence="10">N-acetyl-D-glucosamine ABC transporter, permease protein 2</fullName>
    </submittedName>
</protein>
<feature type="domain" description="ABC transmembrane type-1" evidence="9">
    <location>
        <begin position="95"/>
        <end position="285"/>
    </location>
</feature>
<proteinExistence type="inferred from homology"/>
<dbReference type="SUPFAM" id="SSF161098">
    <property type="entry name" value="MetI-like"/>
    <property type="match status" value="1"/>
</dbReference>
<evidence type="ECO:0000256" key="4">
    <source>
        <dbReference type="ARBA" id="ARBA00022692"/>
    </source>
</evidence>
<sequence length="300" mass="33704">MVAIAPPRSRWPRRGRGESKSEVMDRGTKVRWAVITLLMWAIALLFIAPFAWMIVSSLKREIDVFRLPIRWIPEPVTWGNYVEVWTGNYPLTKYIGNSLIVAVARVVGELFTASLAAYAFARMEFRGRNAIFVLYVATLIIPHQMLLVPRFILYREIGIYDTLWALILPGIFTVFGTFLLRQFFLTIPRDLSDAARVDGATEFQIYSRIILPLAKPALASLAILAFVWSWNDYETPLVMLTTEANFTVPLGLTRYIDEGGGFSAALIMAGAVSSVLPVIIVFLLLQRQFIAALARSGLKG</sequence>
<keyword evidence="6 7" id="KW-0472">Membrane</keyword>
<comment type="subcellular location">
    <subcellularLocation>
        <location evidence="1 7">Cell membrane</location>
        <topology evidence="1 7">Multi-pass membrane protein</topology>
    </subcellularLocation>
</comment>
<evidence type="ECO:0000256" key="3">
    <source>
        <dbReference type="ARBA" id="ARBA00022475"/>
    </source>
</evidence>
<evidence type="ECO:0000256" key="8">
    <source>
        <dbReference type="SAM" id="MobiDB-lite"/>
    </source>
</evidence>
<evidence type="ECO:0000256" key="7">
    <source>
        <dbReference type="RuleBase" id="RU363032"/>
    </source>
</evidence>
<feature type="transmembrane region" description="Helical" evidence="7">
    <location>
        <begin position="132"/>
        <end position="152"/>
    </location>
</feature>
<feature type="transmembrane region" description="Helical" evidence="7">
    <location>
        <begin position="99"/>
        <end position="120"/>
    </location>
</feature>
<dbReference type="PROSITE" id="PS50928">
    <property type="entry name" value="ABC_TM1"/>
    <property type="match status" value="1"/>
</dbReference>
<evidence type="ECO:0000256" key="5">
    <source>
        <dbReference type="ARBA" id="ARBA00022989"/>
    </source>
</evidence>
<dbReference type="PANTHER" id="PTHR43744:SF12">
    <property type="entry name" value="ABC TRANSPORTER PERMEASE PROTEIN MG189-RELATED"/>
    <property type="match status" value="1"/>
</dbReference>
<dbReference type="CDD" id="cd06261">
    <property type="entry name" value="TM_PBP2"/>
    <property type="match status" value="1"/>
</dbReference>
<name>A0A6J4V8Q2_9BACT</name>
<accession>A0A6J4V8Q2</accession>
<feature type="transmembrane region" description="Helical" evidence="7">
    <location>
        <begin position="205"/>
        <end position="230"/>
    </location>
</feature>
<keyword evidence="3" id="KW-1003">Cell membrane</keyword>
<feature type="transmembrane region" description="Helical" evidence="7">
    <location>
        <begin position="164"/>
        <end position="184"/>
    </location>
</feature>
<feature type="transmembrane region" description="Helical" evidence="7">
    <location>
        <begin position="30"/>
        <end position="55"/>
    </location>
</feature>
<dbReference type="AlphaFoldDB" id="A0A6J4V8Q2"/>
<keyword evidence="4 7" id="KW-0812">Transmembrane</keyword>
<dbReference type="GO" id="GO:0055085">
    <property type="term" value="P:transmembrane transport"/>
    <property type="evidence" value="ECO:0007669"/>
    <property type="project" value="InterPro"/>
</dbReference>
<feature type="region of interest" description="Disordered" evidence="8">
    <location>
        <begin position="1"/>
        <end position="22"/>
    </location>
</feature>
<dbReference type="Pfam" id="PF00528">
    <property type="entry name" value="BPD_transp_1"/>
    <property type="match status" value="1"/>
</dbReference>